<sequence length="313" mass="36250">MGKKISKLTKSSSNNNESELLEERTNVSHSFKYVDGKRYHNIPSLRYHLPNDGDEFDRLQMQHYLSRYIWQSNFSAPVHELLSNGGGDTRVLDVGCGPGTWILEMSSDYPETELFHGIDIVPIFPDTIKPFNASFSTQNALEGLKFPDNYFDYVYMRFLTAAFSTEQWETVVIPELVRVTKSGGYIEIMEWDVKIYGQGPIAKRLMDSFLADLRSRGINDCIVEVIQEFMEKTNQLTNIEHDTRTNPQGLYAGQLGKLALDNGLSIFRTYKPKFSKDYNMTSEEYDKLIEDFIKEMDIYQPHNITHRFWAKKI</sequence>
<feature type="compositionally biased region" description="Low complexity" evidence="1">
    <location>
        <begin position="8"/>
        <end position="18"/>
    </location>
</feature>
<reference evidence="3 5" key="1">
    <citation type="submission" date="2017-11" db="EMBL/GenBank/DDBJ databases">
        <title>The genome of Rhizophagus clarus HR1 reveals common genetic basis of auxotrophy among arbuscular mycorrhizal fungi.</title>
        <authorList>
            <person name="Kobayashi Y."/>
        </authorList>
    </citation>
    <scope>NUCLEOTIDE SEQUENCE [LARGE SCALE GENOMIC DNA]</scope>
    <source>
        <strain evidence="3 5">HR1</strain>
    </source>
</reference>
<accession>A0A2Z6QR69</accession>
<dbReference type="STRING" id="94130.A0A2Z6QR69"/>
<reference evidence="4" key="2">
    <citation type="submission" date="2019-10" db="EMBL/GenBank/DDBJ databases">
        <title>Conservation and host-specific expression of non-tandemly repeated heterogenous ribosome RNA gene in arbuscular mycorrhizal fungi.</title>
        <authorList>
            <person name="Maeda T."/>
            <person name="Kobayashi Y."/>
            <person name="Nakagawa T."/>
            <person name="Ezawa T."/>
            <person name="Yamaguchi K."/>
            <person name="Bino T."/>
            <person name="Nishimoto Y."/>
            <person name="Shigenobu S."/>
            <person name="Kawaguchi M."/>
        </authorList>
    </citation>
    <scope>NUCLEOTIDE SEQUENCE</scope>
    <source>
        <strain evidence="4">HR1</strain>
    </source>
</reference>
<dbReference type="CDD" id="cd02440">
    <property type="entry name" value="AdoMet_MTases"/>
    <property type="match status" value="1"/>
</dbReference>
<comment type="caution">
    <text evidence="3">The sequence shown here is derived from an EMBL/GenBank/DDBJ whole genome shotgun (WGS) entry which is preliminary data.</text>
</comment>
<dbReference type="OrthoDB" id="2013972at2759"/>
<evidence type="ECO:0000313" key="4">
    <source>
        <dbReference type="EMBL" id="GES95759.1"/>
    </source>
</evidence>
<dbReference type="Gene3D" id="3.40.50.150">
    <property type="entry name" value="Vaccinia Virus protein VP39"/>
    <property type="match status" value="1"/>
</dbReference>
<dbReference type="AlphaFoldDB" id="A0A2Z6QR69"/>
<feature type="domain" description="Methyltransferase" evidence="2">
    <location>
        <begin position="91"/>
        <end position="184"/>
    </location>
</feature>
<gene>
    <name evidence="4" type="ORF">RCL2_002241900</name>
    <name evidence="3" type="ORF">RclHR1_20320002</name>
</gene>
<dbReference type="EMBL" id="BEXD01001150">
    <property type="protein sequence ID" value="GBB92617.1"/>
    <property type="molecule type" value="Genomic_DNA"/>
</dbReference>
<evidence type="ECO:0000313" key="3">
    <source>
        <dbReference type="EMBL" id="GBB92617.1"/>
    </source>
</evidence>
<dbReference type="Pfam" id="PF13649">
    <property type="entry name" value="Methyltransf_25"/>
    <property type="match status" value="1"/>
</dbReference>
<keyword evidence="4" id="KW-0489">Methyltransferase</keyword>
<dbReference type="SUPFAM" id="SSF53335">
    <property type="entry name" value="S-adenosyl-L-methionine-dependent methyltransferases"/>
    <property type="match status" value="1"/>
</dbReference>
<proteinExistence type="predicted"/>
<name>A0A2Z6QR69_9GLOM</name>
<dbReference type="InterPro" id="IPR041698">
    <property type="entry name" value="Methyltransf_25"/>
</dbReference>
<organism evidence="3 5">
    <name type="scientific">Rhizophagus clarus</name>
    <dbReference type="NCBI Taxonomy" id="94130"/>
    <lineage>
        <taxon>Eukaryota</taxon>
        <taxon>Fungi</taxon>
        <taxon>Fungi incertae sedis</taxon>
        <taxon>Mucoromycota</taxon>
        <taxon>Glomeromycotina</taxon>
        <taxon>Glomeromycetes</taxon>
        <taxon>Glomerales</taxon>
        <taxon>Glomeraceae</taxon>
        <taxon>Rhizophagus</taxon>
    </lineage>
</organism>
<evidence type="ECO:0000313" key="5">
    <source>
        <dbReference type="Proteomes" id="UP000247702"/>
    </source>
</evidence>
<evidence type="ECO:0000256" key="1">
    <source>
        <dbReference type="SAM" id="MobiDB-lite"/>
    </source>
</evidence>
<dbReference type="EMBL" id="BLAL01000244">
    <property type="protein sequence ID" value="GES95759.1"/>
    <property type="molecule type" value="Genomic_DNA"/>
</dbReference>
<evidence type="ECO:0000259" key="2">
    <source>
        <dbReference type="Pfam" id="PF13649"/>
    </source>
</evidence>
<dbReference type="GO" id="GO:0008168">
    <property type="term" value="F:methyltransferase activity"/>
    <property type="evidence" value="ECO:0007669"/>
    <property type="project" value="UniProtKB-KW"/>
</dbReference>
<protein>
    <submittedName>
        <fullName evidence="4">S-adenosyl-L-methionine-dependent methyltransferase</fullName>
    </submittedName>
</protein>
<keyword evidence="5" id="KW-1185">Reference proteome</keyword>
<dbReference type="GO" id="GO:0032259">
    <property type="term" value="P:methylation"/>
    <property type="evidence" value="ECO:0007669"/>
    <property type="project" value="UniProtKB-KW"/>
</dbReference>
<dbReference type="PANTHER" id="PTHR43591">
    <property type="entry name" value="METHYLTRANSFERASE"/>
    <property type="match status" value="1"/>
</dbReference>
<dbReference type="Proteomes" id="UP000615446">
    <property type="component" value="Unassembled WGS sequence"/>
</dbReference>
<dbReference type="Proteomes" id="UP000247702">
    <property type="component" value="Unassembled WGS sequence"/>
</dbReference>
<keyword evidence="4" id="KW-0808">Transferase</keyword>
<feature type="region of interest" description="Disordered" evidence="1">
    <location>
        <begin position="1"/>
        <end position="22"/>
    </location>
</feature>
<dbReference type="InterPro" id="IPR029063">
    <property type="entry name" value="SAM-dependent_MTases_sf"/>
</dbReference>